<keyword evidence="3" id="KW-1185">Reference proteome</keyword>
<dbReference type="Proteomes" id="UP001254759">
    <property type="component" value="Unassembled WGS sequence"/>
</dbReference>
<dbReference type="EMBL" id="JAVDTT010000005">
    <property type="protein sequence ID" value="MDR6843165.1"/>
    <property type="molecule type" value="Genomic_DNA"/>
</dbReference>
<evidence type="ECO:0000313" key="3">
    <source>
        <dbReference type="Proteomes" id="UP001254759"/>
    </source>
</evidence>
<protein>
    <submittedName>
        <fullName evidence="2">General secretion pathway protein N</fullName>
    </submittedName>
</protein>
<sequence length="269" mass="28359">MRIDSFGPRSWLLAALAGWALLVWVLALFGLGGQIRPLPDDPSLVSALPKLPQQVPERLGPLAQYSEIAARPLLSQNRKPQAFFISGQEGGEQPQTFDFVLTSVLITPQLQMAILQPTGGGEGVRLKVGDAPESAQGWRVSEIHPRSVVIEGPEGPRTLELRVFDGLSGQPPSATPASAGSGAPIQPPGPGTAAAPPGSPVMTTPSRPMPVSPATNAGPVPPPGNEPVPQAEAPMTTEQQMEAIRKRIEARRAQLRQQGQAPPPPNKTK</sequence>
<feature type="region of interest" description="Disordered" evidence="1">
    <location>
        <begin position="165"/>
        <end position="269"/>
    </location>
</feature>
<evidence type="ECO:0000256" key="1">
    <source>
        <dbReference type="SAM" id="MobiDB-lite"/>
    </source>
</evidence>
<organism evidence="2 3">
    <name type="scientific">Pseudoxanthomonas sacheonensis</name>
    <dbReference type="NCBI Taxonomy" id="443615"/>
    <lineage>
        <taxon>Bacteria</taxon>
        <taxon>Pseudomonadati</taxon>
        <taxon>Pseudomonadota</taxon>
        <taxon>Gammaproteobacteria</taxon>
        <taxon>Lysobacterales</taxon>
        <taxon>Lysobacteraceae</taxon>
        <taxon>Pseudoxanthomonas</taxon>
    </lineage>
</organism>
<comment type="caution">
    <text evidence="2">The sequence shown here is derived from an EMBL/GenBank/DDBJ whole genome shotgun (WGS) entry which is preliminary data.</text>
</comment>
<feature type="compositionally biased region" description="Low complexity" evidence="1">
    <location>
        <begin position="168"/>
        <end position="184"/>
    </location>
</feature>
<reference evidence="2 3" key="1">
    <citation type="submission" date="2023-07" db="EMBL/GenBank/DDBJ databases">
        <title>Sorghum-associated microbial communities from plants grown in Nebraska, USA.</title>
        <authorList>
            <person name="Schachtman D."/>
        </authorList>
    </citation>
    <scope>NUCLEOTIDE SEQUENCE [LARGE SCALE GENOMIC DNA]</scope>
    <source>
        <strain evidence="2 3">BE107</strain>
    </source>
</reference>
<accession>A0ABU1RXU6</accession>
<dbReference type="RefSeq" id="WP_310096078.1">
    <property type="nucleotide sequence ID" value="NZ_JAVDTT010000005.1"/>
</dbReference>
<name>A0ABU1RXU6_9GAMM</name>
<proteinExistence type="predicted"/>
<feature type="compositionally biased region" description="Basic and acidic residues" evidence="1">
    <location>
        <begin position="243"/>
        <end position="252"/>
    </location>
</feature>
<gene>
    <name evidence="2" type="ORF">J2W94_003472</name>
</gene>
<evidence type="ECO:0000313" key="2">
    <source>
        <dbReference type="EMBL" id="MDR6843165.1"/>
    </source>
</evidence>